<comment type="pathway">
    <text evidence="1">Lipid metabolism.</text>
</comment>
<dbReference type="Gene3D" id="3.40.630.30">
    <property type="match status" value="1"/>
</dbReference>
<dbReference type="SUPFAM" id="SSF55729">
    <property type="entry name" value="Acyl-CoA N-acyltransferases (Nat)"/>
    <property type="match status" value="1"/>
</dbReference>
<dbReference type="Proteomes" id="UP000617145">
    <property type="component" value="Unassembled WGS sequence"/>
</dbReference>
<reference evidence="12" key="2">
    <citation type="submission" date="2020-09" db="EMBL/GenBank/DDBJ databases">
        <authorList>
            <person name="Sun Q."/>
            <person name="Zhou Y."/>
        </authorList>
    </citation>
    <scope>NUCLEOTIDE SEQUENCE</scope>
    <source>
        <strain evidence="12">CGMCC 1.15762</strain>
    </source>
</reference>
<dbReference type="GO" id="GO:0043810">
    <property type="term" value="F:ornithine-acyl [acyl carrier protein] N-acyltransferase activity"/>
    <property type="evidence" value="ECO:0007669"/>
    <property type="project" value="UniProtKB-EC"/>
</dbReference>
<dbReference type="Pfam" id="PF13444">
    <property type="entry name" value="Acetyltransf_5"/>
    <property type="match status" value="1"/>
</dbReference>
<evidence type="ECO:0000256" key="7">
    <source>
        <dbReference type="ARBA" id="ARBA00039058"/>
    </source>
</evidence>
<comment type="caution">
    <text evidence="12">The sequence shown here is derived from an EMBL/GenBank/DDBJ whole genome shotgun (WGS) entry which is preliminary data.</text>
</comment>
<name>A0A8J2ZKR6_9RHOB</name>
<evidence type="ECO:0000256" key="8">
    <source>
        <dbReference type="ARBA" id="ARBA00039866"/>
    </source>
</evidence>
<evidence type="ECO:0000256" key="2">
    <source>
        <dbReference type="ARBA" id="ARBA00022516"/>
    </source>
</evidence>
<evidence type="ECO:0000256" key="10">
    <source>
        <dbReference type="ARBA" id="ARBA00047785"/>
    </source>
</evidence>
<evidence type="ECO:0000256" key="1">
    <source>
        <dbReference type="ARBA" id="ARBA00005189"/>
    </source>
</evidence>
<dbReference type="EC" id="2.3.2.30" evidence="7"/>
<evidence type="ECO:0000256" key="4">
    <source>
        <dbReference type="ARBA" id="ARBA00023098"/>
    </source>
</evidence>
<accession>A0A8J2ZKR6</accession>
<evidence type="ECO:0000313" key="12">
    <source>
        <dbReference type="EMBL" id="GGG76626.1"/>
    </source>
</evidence>
<dbReference type="PANTHER" id="PTHR37323:SF1">
    <property type="entry name" value="L-ORNITHINE N(ALPHA)-ACYLTRANSFERASE"/>
    <property type="match status" value="1"/>
</dbReference>
<comment type="function">
    <text evidence="9">Catalyzes the first step in the biosynthesis of ornithine lipids, which are phosphorus-free membrane lipids. Catalyzes the 3-hydroxyacyl-acyl carrier protein-dependent acylation of ornithine to form lyso-ornithine lipid (LOL).</text>
</comment>
<comment type="catalytic activity">
    <reaction evidence="10">
        <text>a (3R)-hydroxyacyl-[ACP] + L-ornithine = a lyso-ornithine lipid + holo-[ACP] + H(+)</text>
        <dbReference type="Rhea" id="RHEA:20633"/>
        <dbReference type="Rhea" id="RHEA-COMP:9685"/>
        <dbReference type="Rhea" id="RHEA-COMP:9945"/>
        <dbReference type="ChEBI" id="CHEBI:15378"/>
        <dbReference type="ChEBI" id="CHEBI:46911"/>
        <dbReference type="ChEBI" id="CHEBI:64479"/>
        <dbReference type="ChEBI" id="CHEBI:78827"/>
        <dbReference type="ChEBI" id="CHEBI:138482"/>
        <dbReference type="EC" id="2.3.2.30"/>
    </reaction>
    <physiologicalReaction direction="left-to-right" evidence="10">
        <dbReference type="Rhea" id="RHEA:20634"/>
    </physiologicalReaction>
</comment>
<evidence type="ECO:0000256" key="9">
    <source>
        <dbReference type="ARBA" id="ARBA00045724"/>
    </source>
</evidence>
<reference evidence="12" key="1">
    <citation type="journal article" date="2014" name="Int. J. Syst. Evol. Microbiol.">
        <title>Complete genome sequence of Corynebacterium casei LMG S-19264T (=DSM 44701T), isolated from a smear-ripened cheese.</title>
        <authorList>
            <consortium name="US DOE Joint Genome Institute (JGI-PGF)"/>
            <person name="Walter F."/>
            <person name="Albersmeier A."/>
            <person name="Kalinowski J."/>
            <person name="Ruckert C."/>
        </authorList>
    </citation>
    <scope>NUCLEOTIDE SEQUENCE</scope>
    <source>
        <strain evidence="12">CGMCC 1.15762</strain>
    </source>
</reference>
<dbReference type="EMBL" id="BMJV01000005">
    <property type="protein sequence ID" value="GGG76626.1"/>
    <property type="molecule type" value="Genomic_DNA"/>
</dbReference>
<keyword evidence="4" id="KW-0443">Lipid metabolism</keyword>
<dbReference type="PANTHER" id="PTHR37323">
    <property type="entry name" value="GCN5-RELATED N-ACETYLTRANSFERASE"/>
    <property type="match status" value="1"/>
</dbReference>
<organism evidence="12 13">
    <name type="scientific">Salipiger pallidus</name>
    <dbReference type="NCBI Taxonomy" id="1775170"/>
    <lineage>
        <taxon>Bacteria</taxon>
        <taxon>Pseudomonadati</taxon>
        <taxon>Pseudomonadota</taxon>
        <taxon>Alphaproteobacteria</taxon>
        <taxon>Rhodobacterales</taxon>
        <taxon>Roseobacteraceae</taxon>
        <taxon>Salipiger</taxon>
    </lineage>
</organism>
<sequence>MPSRQSIGIEDAGRALPLERGRYRVREAAGDGDVAAAQALRGLAFFGPGGGVDRDAMDARCHHVLIEEIASGTLVACFRYFRMRSGADISGSYSAQYYNLDHLAAGFDGPSLELGRFCIRPGAGDADILRLSWGAITALVDMGATQLLFGCASFPGTDPQPYRAAFARLRSHHTAPERWQIQERAPERIRFGAVTGPDQGGGPATDAANRPGAGHGVGGDTGAGDPRAALRAIPPLLRTYLGMGGWVSDHAVIDRQMNTLHVFTAVEVATIPPARVRALRAIAG</sequence>
<proteinExistence type="inferred from homology"/>
<evidence type="ECO:0000256" key="11">
    <source>
        <dbReference type="SAM" id="MobiDB-lite"/>
    </source>
</evidence>
<keyword evidence="5 12" id="KW-0012">Acyltransferase</keyword>
<protein>
    <recommendedName>
        <fullName evidence="8">L-ornithine N(alpha)-acyltransferase</fullName>
        <ecNumber evidence="7">2.3.2.30</ecNumber>
    </recommendedName>
</protein>
<evidence type="ECO:0000256" key="3">
    <source>
        <dbReference type="ARBA" id="ARBA00022679"/>
    </source>
</evidence>
<dbReference type="AlphaFoldDB" id="A0A8J2ZKR6"/>
<keyword evidence="2" id="KW-0444">Lipid biosynthesis</keyword>
<feature type="compositionally biased region" description="Gly residues" evidence="11">
    <location>
        <begin position="213"/>
        <end position="222"/>
    </location>
</feature>
<comment type="similarity">
    <text evidence="6">Belongs to the acetyltransferase family. OlsB subfamily.</text>
</comment>
<dbReference type="InterPro" id="IPR016181">
    <property type="entry name" value="Acyl_CoA_acyltransferase"/>
</dbReference>
<evidence type="ECO:0000256" key="5">
    <source>
        <dbReference type="ARBA" id="ARBA00023315"/>
    </source>
</evidence>
<evidence type="ECO:0000313" key="13">
    <source>
        <dbReference type="Proteomes" id="UP000617145"/>
    </source>
</evidence>
<dbReference type="InterPro" id="IPR052351">
    <property type="entry name" value="Ornithine_N-alpha-AT"/>
</dbReference>
<dbReference type="RefSeq" id="WP_188790729.1">
    <property type="nucleotide sequence ID" value="NZ_BMJV01000005.1"/>
</dbReference>
<evidence type="ECO:0000256" key="6">
    <source>
        <dbReference type="ARBA" id="ARBA00038095"/>
    </source>
</evidence>
<keyword evidence="13" id="KW-1185">Reference proteome</keyword>
<keyword evidence="3" id="KW-0808">Transferase</keyword>
<feature type="region of interest" description="Disordered" evidence="11">
    <location>
        <begin position="194"/>
        <end position="223"/>
    </location>
</feature>
<dbReference type="GO" id="GO:0006629">
    <property type="term" value="P:lipid metabolic process"/>
    <property type="evidence" value="ECO:0007669"/>
    <property type="project" value="UniProtKB-KW"/>
</dbReference>
<gene>
    <name evidence="12" type="ORF">GCM10011415_26770</name>
</gene>